<evidence type="ECO:0000256" key="8">
    <source>
        <dbReference type="ARBA" id="ARBA00034120"/>
    </source>
</evidence>
<dbReference type="Proteomes" id="UP000029436">
    <property type="component" value="Unassembled WGS sequence"/>
</dbReference>
<name>A0AAW3EM35_9GAMM</name>
<evidence type="ECO:0000256" key="6">
    <source>
        <dbReference type="ARBA" id="ARBA00022918"/>
    </source>
</evidence>
<dbReference type="InterPro" id="IPR043502">
    <property type="entry name" value="DNA/RNA_pol_sf"/>
</dbReference>
<dbReference type="PANTHER" id="PTHR34047:SF7">
    <property type="entry name" value="RNA-DIRECTED DNA POLYMERASE"/>
    <property type="match status" value="1"/>
</dbReference>
<comment type="catalytic activity">
    <reaction evidence="9">
        <text>DNA(n) + a 2'-deoxyribonucleoside 5'-triphosphate = DNA(n+1) + diphosphate</text>
        <dbReference type="Rhea" id="RHEA:22508"/>
        <dbReference type="Rhea" id="RHEA-COMP:17339"/>
        <dbReference type="Rhea" id="RHEA-COMP:17340"/>
        <dbReference type="ChEBI" id="CHEBI:33019"/>
        <dbReference type="ChEBI" id="CHEBI:61560"/>
        <dbReference type="ChEBI" id="CHEBI:173112"/>
        <dbReference type="EC" id="2.7.7.49"/>
    </reaction>
</comment>
<dbReference type="NCBIfam" id="NF038233">
    <property type="entry name" value="retron_St85_RT"/>
    <property type="match status" value="1"/>
</dbReference>
<feature type="domain" description="Reverse transcriptase" evidence="10">
    <location>
        <begin position="14"/>
        <end position="239"/>
    </location>
</feature>
<dbReference type="EMBL" id="JQOH01000003">
    <property type="protein sequence ID" value="KGA29379.1"/>
    <property type="molecule type" value="Genomic_DNA"/>
</dbReference>
<comment type="similarity">
    <text evidence="8">Belongs to the bacterial reverse transcriptase family.</text>
</comment>
<evidence type="ECO:0000256" key="7">
    <source>
        <dbReference type="ARBA" id="ARBA00023118"/>
    </source>
</evidence>
<keyword evidence="2" id="KW-0808">Transferase</keyword>
<evidence type="ECO:0000313" key="12">
    <source>
        <dbReference type="EMBL" id="KGA29379.1"/>
    </source>
</evidence>
<evidence type="ECO:0000256" key="9">
    <source>
        <dbReference type="ARBA" id="ARBA00048173"/>
    </source>
</evidence>
<keyword evidence="7" id="KW-0051">Antiviral defense</keyword>
<dbReference type="InterPro" id="IPR000123">
    <property type="entry name" value="Reverse_transcriptase_msDNA"/>
</dbReference>
<sequence>MSIDIETTLKKAYPDFEILLKSRPATHYKVYKIPKRTIGYRIIAQPTPRVKAIQSDIIKILKEYVYIHDAATAYVDGRNILDNAKIHQNSVFLLKLDLVNFFNRITPEILFKALSRQGLHISDDNKNILRQFCFWNRSKRKNGALVLSVGAPSSPFISNVVMKSFDEELTSFCESNKINYSRYADDLTFSTNERDVLGLAHQKVKTTLSHFFGTRIIINNNKIVYSSKAHNRHVTGVTLTNDNKLSIGRERKRYISSLVFKFKEGKLSGDDINHLKGLIGFSFNIEPLFIGRLEKKYGKSTIKSIKKYSEGGVNGTDLTE</sequence>
<evidence type="ECO:0000256" key="3">
    <source>
        <dbReference type="ARBA" id="ARBA00022695"/>
    </source>
</evidence>
<proteinExistence type="inferred from homology"/>
<protein>
    <recommendedName>
        <fullName evidence="1">RNA-directed DNA polymerase</fullName>
        <ecNumber evidence="1">2.7.7.49</ecNumber>
    </recommendedName>
</protein>
<accession>A0AAW3EM35</accession>
<dbReference type="AlphaFoldDB" id="A0AAW3EM35"/>
<gene>
    <name evidence="11" type="ORF">JV38_06145</name>
    <name evidence="12" type="ORF">KU73_09865</name>
</gene>
<dbReference type="PRINTS" id="PR00866">
    <property type="entry name" value="RNADNAPOLMS"/>
</dbReference>
<evidence type="ECO:0000256" key="5">
    <source>
        <dbReference type="ARBA" id="ARBA00022842"/>
    </source>
</evidence>
<dbReference type="SUPFAM" id="SSF56672">
    <property type="entry name" value="DNA/RNA polymerases"/>
    <property type="match status" value="1"/>
</dbReference>
<dbReference type="PANTHER" id="PTHR34047">
    <property type="entry name" value="NUCLEAR INTRON MATURASE 1, MITOCHONDRIAL-RELATED"/>
    <property type="match status" value="1"/>
</dbReference>
<dbReference type="GO" id="GO:0003964">
    <property type="term" value="F:RNA-directed DNA polymerase activity"/>
    <property type="evidence" value="ECO:0007669"/>
    <property type="project" value="UniProtKB-KW"/>
</dbReference>
<evidence type="ECO:0000313" key="11">
    <source>
        <dbReference type="EMBL" id="KFX09272.1"/>
    </source>
</evidence>
<dbReference type="CDD" id="cd03487">
    <property type="entry name" value="RT_Bac_retron_II"/>
    <property type="match status" value="1"/>
</dbReference>
<dbReference type="GO" id="GO:0003723">
    <property type="term" value="F:RNA binding"/>
    <property type="evidence" value="ECO:0007669"/>
    <property type="project" value="InterPro"/>
</dbReference>
<evidence type="ECO:0000259" key="10">
    <source>
        <dbReference type="PROSITE" id="PS50878"/>
    </source>
</evidence>
<evidence type="ECO:0000313" key="14">
    <source>
        <dbReference type="Proteomes" id="UP000029436"/>
    </source>
</evidence>
<dbReference type="InterPro" id="IPR000477">
    <property type="entry name" value="RT_dom"/>
</dbReference>
<dbReference type="EC" id="2.7.7.49" evidence="1"/>
<dbReference type="GO" id="GO:0046872">
    <property type="term" value="F:metal ion binding"/>
    <property type="evidence" value="ECO:0007669"/>
    <property type="project" value="UniProtKB-KW"/>
</dbReference>
<dbReference type="PROSITE" id="PS50878">
    <property type="entry name" value="RT_POL"/>
    <property type="match status" value="1"/>
</dbReference>
<dbReference type="Pfam" id="PF00078">
    <property type="entry name" value="RVT_1"/>
    <property type="match status" value="1"/>
</dbReference>
<organism evidence="11 13">
    <name type="scientific">Pectobacterium wasabiae</name>
    <dbReference type="NCBI Taxonomy" id="55208"/>
    <lineage>
        <taxon>Bacteria</taxon>
        <taxon>Pseudomonadati</taxon>
        <taxon>Pseudomonadota</taxon>
        <taxon>Gammaproteobacteria</taxon>
        <taxon>Enterobacterales</taxon>
        <taxon>Pectobacteriaceae</taxon>
        <taxon>Pectobacterium</taxon>
    </lineage>
</organism>
<reference evidence="13 14" key="1">
    <citation type="submission" date="2014-08" db="EMBL/GenBank/DDBJ databases">
        <title>Genome sequences of NCPPB Pectobacterium isolates.</title>
        <authorList>
            <person name="Glover R.H."/>
            <person name="Sapp M."/>
            <person name="Elphinstone J."/>
        </authorList>
    </citation>
    <scope>NUCLEOTIDE SEQUENCE [LARGE SCALE GENOMIC DNA]</scope>
    <source>
        <strain evidence="11 13">NCPPB 3701</strain>
        <strain evidence="12 14">NCPPB3702</strain>
    </source>
</reference>
<keyword evidence="5" id="KW-0460">Magnesium</keyword>
<dbReference type="Proteomes" id="UP000029257">
    <property type="component" value="Unassembled WGS sequence"/>
</dbReference>
<evidence type="ECO:0000256" key="2">
    <source>
        <dbReference type="ARBA" id="ARBA00022679"/>
    </source>
</evidence>
<keyword evidence="4" id="KW-0479">Metal-binding</keyword>
<evidence type="ECO:0000256" key="4">
    <source>
        <dbReference type="ARBA" id="ARBA00022723"/>
    </source>
</evidence>
<evidence type="ECO:0000256" key="1">
    <source>
        <dbReference type="ARBA" id="ARBA00012493"/>
    </source>
</evidence>
<comment type="caution">
    <text evidence="11">The sequence shown here is derived from an EMBL/GenBank/DDBJ whole genome shotgun (WGS) entry which is preliminary data.</text>
</comment>
<keyword evidence="14" id="KW-1185">Reference proteome</keyword>
<dbReference type="EMBL" id="JQHP01000002">
    <property type="protein sequence ID" value="KFX09272.1"/>
    <property type="molecule type" value="Genomic_DNA"/>
</dbReference>
<dbReference type="InterPro" id="IPR051083">
    <property type="entry name" value="GrpII_Intron_Splice-Mob/Def"/>
</dbReference>
<dbReference type="RefSeq" id="WP_005975757.1">
    <property type="nucleotide sequence ID" value="NZ_JQHP01000002.1"/>
</dbReference>
<dbReference type="GO" id="GO:0051607">
    <property type="term" value="P:defense response to virus"/>
    <property type="evidence" value="ECO:0007669"/>
    <property type="project" value="UniProtKB-KW"/>
</dbReference>
<keyword evidence="6" id="KW-0695">RNA-directed DNA polymerase</keyword>
<keyword evidence="3" id="KW-0548">Nucleotidyltransferase</keyword>
<evidence type="ECO:0000313" key="13">
    <source>
        <dbReference type="Proteomes" id="UP000029257"/>
    </source>
</evidence>